<dbReference type="Proteomes" id="UP000238701">
    <property type="component" value="Unassembled WGS sequence"/>
</dbReference>
<proteinExistence type="predicted"/>
<evidence type="ECO:0000313" key="2">
    <source>
        <dbReference type="Proteomes" id="UP000238701"/>
    </source>
</evidence>
<organism evidence="1 2">
    <name type="scientific">Candidatus Sulfotelmatobacter kueseliae</name>
    <dbReference type="NCBI Taxonomy" id="2042962"/>
    <lineage>
        <taxon>Bacteria</taxon>
        <taxon>Pseudomonadati</taxon>
        <taxon>Acidobacteriota</taxon>
        <taxon>Terriglobia</taxon>
        <taxon>Terriglobales</taxon>
        <taxon>Candidatus Korobacteraceae</taxon>
        <taxon>Candidatus Sulfotelmatobacter</taxon>
    </lineage>
</organism>
<sequence length="53" mass="6137">MLSMRKRDTKSNIDGIYRQANLELKREGMWSSILRFSLEAEATVTLRHPEGEA</sequence>
<protein>
    <submittedName>
        <fullName evidence="1">Uncharacterized protein</fullName>
    </submittedName>
</protein>
<reference evidence="2" key="1">
    <citation type="submission" date="2018-02" db="EMBL/GenBank/DDBJ databases">
        <authorList>
            <person name="Hausmann B."/>
        </authorList>
    </citation>
    <scope>NUCLEOTIDE SEQUENCE [LARGE SCALE GENOMIC DNA]</scope>
    <source>
        <strain evidence="2">Peat soil MAG SbA1</strain>
    </source>
</reference>
<name>A0A2U3L2G4_9BACT</name>
<dbReference type="EMBL" id="OMOD01000159">
    <property type="protein sequence ID" value="SPF46106.1"/>
    <property type="molecule type" value="Genomic_DNA"/>
</dbReference>
<dbReference type="AlphaFoldDB" id="A0A2U3L2G4"/>
<accession>A0A2U3L2G4</accession>
<gene>
    <name evidence="1" type="ORF">SBA1_630055</name>
</gene>
<evidence type="ECO:0000313" key="1">
    <source>
        <dbReference type="EMBL" id="SPF46106.1"/>
    </source>
</evidence>